<feature type="region of interest" description="Disordered" evidence="1">
    <location>
        <begin position="1"/>
        <end position="32"/>
    </location>
</feature>
<evidence type="ECO:0000313" key="2">
    <source>
        <dbReference type="EMBL" id="MBA4504381.1"/>
    </source>
</evidence>
<gene>
    <name evidence="2" type="ORF">H0H28_03360</name>
</gene>
<dbReference type="Proteomes" id="UP000580709">
    <property type="component" value="Unassembled WGS sequence"/>
</dbReference>
<dbReference type="AlphaFoldDB" id="A0A838WZU6"/>
<accession>A0A838WZU6</accession>
<reference evidence="2 3" key="1">
    <citation type="submission" date="2020-07" db="EMBL/GenBank/DDBJ databases">
        <authorList>
            <person name="Khare M."/>
        </authorList>
    </citation>
    <scope>NUCLEOTIDE SEQUENCE [LARGE SCALE GENOMIC DNA]</scope>
    <source>
        <strain evidence="2 3">P8776</strain>
    </source>
</reference>
<organism evidence="2 3">
    <name type="scientific">Corynebacterium sanguinis</name>
    <dbReference type="NCBI Taxonomy" id="2594913"/>
    <lineage>
        <taxon>Bacteria</taxon>
        <taxon>Bacillati</taxon>
        <taxon>Actinomycetota</taxon>
        <taxon>Actinomycetes</taxon>
        <taxon>Mycobacteriales</taxon>
        <taxon>Corynebacteriaceae</taxon>
        <taxon>Corynebacterium</taxon>
    </lineage>
</organism>
<sequence length="187" mass="19969">MPPQLASTPLALPEIPGLDFEPPAPVEGMGLPSGTTYTVQSDSTALTGNVKLSYVTIDTAQGPRAAIRVDADRVVLDNLRVRFPSSFEGTPDQWQRSGPGVTTTLTGNFHIFVQSMKVTPQIAGIALPVPIELNAEMVGEELAQKLKQVGAGTPDALSENLVMLDGTMETYYISSDIFMGDFLTISE</sequence>
<protein>
    <submittedName>
        <fullName evidence="2">Uncharacterized protein</fullName>
    </submittedName>
</protein>
<evidence type="ECO:0000256" key="1">
    <source>
        <dbReference type="SAM" id="MobiDB-lite"/>
    </source>
</evidence>
<keyword evidence="3" id="KW-1185">Reference proteome</keyword>
<comment type="caution">
    <text evidence="2">The sequence shown here is derived from an EMBL/GenBank/DDBJ whole genome shotgun (WGS) entry which is preliminary data.</text>
</comment>
<name>A0A838WZU6_9CORY</name>
<proteinExistence type="predicted"/>
<evidence type="ECO:0000313" key="3">
    <source>
        <dbReference type="Proteomes" id="UP000580709"/>
    </source>
</evidence>
<dbReference type="EMBL" id="JACEOR010000118">
    <property type="protein sequence ID" value="MBA4504381.1"/>
    <property type="molecule type" value="Genomic_DNA"/>
</dbReference>